<keyword evidence="1" id="KW-0238">DNA-binding</keyword>
<gene>
    <name evidence="1" type="ORF">FHS90_001410</name>
</gene>
<sequence>MSHTYRLLLLEDDKAFAGSLCEALNKQNNYLKPIEIRSFSYEEYERQFDEARNSSREIIVFGGREALNFEPDVALVKLLLAQQDRTHLYVMTPSLEGRNVLHLWHPGVSGIIERNDSAKSWLVLALQRLQNRQQPRNNPKQVPARSSAPGFFGQLRTALFSFFM</sequence>
<reference evidence="1 2" key="1">
    <citation type="submission" date="2020-08" db="EMBL/GenBank/DDBJ databases">
        <title>Genomic Encyclopedia of Type Strains, Phase IV (KMG-IV): sequencing the most valuable type-strain genomes for metagenomic binning, comparative biology and taxonomic classification.</title>
        <authorList>
            <person name="Goeker M."/>
        </authorList>
    </citation>
    <scope>NUCLEOTIDE SEQUENCE [LARGE SCALE GENOMIC DNA]</scope>
    <source>
        <strain evidence="1 2">DSM 29854</strain>
    </source>
</reference>
<dbReference type="Proteomes" id="UP000563094">
    <property type="component" value="Unassembled WGS sequence"/>
</dbReference>
<proteinExistence type="predicted"/>
<comment type="caution">
    <text evidence="1">The sequence shown here is derived from an EMBL/GenBank/DDBJ whole genome shotgun (WGS) entry which is preliminary data.</text>
</comment>
<name>A0A839GAY5_9BACT</name>
<protein>
    <submittedName>
        <fullName evidence="1">DNA-binding NarL/FixJ family response regulator</fullName>
    </submittedName>
</protein>
<dbReference type="RefSeq" id="WP_153042702.1">
    <property type="nucleotide sequence ID" value="NZ_JACJIQ010000004.1"/>
</dbReference>
<dbReference type="AlphaFoldDB" id="A0A839GAY5"/>
<evidence type="ECO:0000313" key="1">
    <source>
        <dbReference type="EMBL" id="MBA9076704.1"/>
    </source>
</evidence>
<organism evidence="1 2">
    <name type="scientific">Rufibacter quisquiliarum</name>
    <dbReference type="NCBI Taxonomy" id="1549639"/>
    <lineage>
        <taxon>Bacteria</taxon>
        <taxon>Pseudomonadati</taxon>
        <taxon>Bacteroidota</taxon>
        <taxon>Cytophagia</taxon>
        <taxon>Cytophagales</taxon>
        <taxon>Hymenobacteraceae</taxon>
        <taxon>Rufibacter</taxon>
    </lineage>
</organism>
<dbReference type="EMBL" id="JACJIQ010000004">
    <property type="protein sequence ID" value="MBA9076704.1"/>
    <property type="molecule type" value="Genomic_DNA"/>
</dbReference>
<dbReference type="GO" id="GO:0003677">
    <property type="term" value="F:DNA binding"/>
    <property type="evidence" value="ECO:0007669"/>
    <property type="project" value="UniProtKB-KW"/>
</dbReference>
<keyword evidence="2" id="KW-1185">Reference proteome</keyword>
<evidence type="ECO:0000313" key="2">
    <source>
        <dbReference type="Proteomes" id="UP000563094"/>
    </source>
</evidence>
<accession>A0A839GAY5</accession>